<accession>A0A976QUX2</accession>
<evidence type="ECO:0000256" key="1">
    <source>
        <dbReference type="PROSITE-ProRule" id="PRU00290"/>
    </source>
</evidence>
<dbReference type="InterPro" id="IPR051097">
    <property type="entry name" value="Synaptobrevin-like_transport"/>
</dbReference>
<gene>
    <name evidence="3" type="ORF">MACK_002298</name>
</gene>
<dbReference type="CDD" id="cd15843">
    <property type="entry name" value="R-SNARE"/>
    <property type="match status" value="1"/>
</dbReference>
<dbReference type="SUPFAM" id="SSF58038">
    <property type="entry name" value="SNARE fusion complex"/>
    <property type="match status" value="1"/>
</dbReference>
<evidence type="ECO:0000259" key="2">
    <source>
        <dbReference type="PROSITE" id="PS50892"/>
    </source>
</evidence>
<dbReference type="Proteomes" id="UP000244811">
    <property type="component" value="Chromosome 3"/>
</dbReference>
<name>A0A976QUX2_THEOR</name>
<protein>
    <submittedName>
        <fullName evidence="3">Synaptobrevin</fullName>
    </submittedName>
</protein>
<keyword evidence="1" id="KW-0175">Coiled coil</keyword>
<dbReference type="Gene3D" id="1.20.5.110">
    <property type="match status" value="1"/>
</dbReference>
<feature type="domain" description="V-SNARE coiled-coil homology" evidence="2">
    <location>
        <begin position="126"/>
        <end position="186"/>
    </location>
</feature>
<dbReference type="PROSITE" id="PS50892">
    <property type="entry name" value="V_SNARE"/>
    <property type="match status" value="1"/>
</dbReference>
<sequence length="211" mass="23985">MAAILYSFVAQHGSVIADYTPPQAYSSDKFVNLDLIARNHLTKIPKTDSYGLNVILGHHFYHNVKNGLITSCVTSSEQTGDLPRNFLNELDSRINSQVLNNTATRGQVLTKLISKLVNEYNNTNQKFKSIESSLTYTTEALRENINDMMERGELIDSLVTKSSNLKADTKLLRDSAKYSNSSFLMKFIYDNIKNKRFYIIMTVLLTFHMIL</sequence>
<dbReference type="PANTHER" id="PTHR21136:SF168">
    <property type="entry name" value="VESICLE-ASSOCIATED MEMBRANE PROTEIN 9"/>
    <property type="match status" value="1"/>
</dbReference>
<organism evidence="3 4">
    <name type="scientific">Theileria orientalis</name>
    <dbReference type="NCBI Taxonomy" id="68886"/>
    <lineage>
        <taxon>Eukaryota</taxon>
        <taxon>Sar</taxon>
        <taxon>Alveolata</taxon>
        <taxon>Apicomplexa</taxon>
        <taxon>Aconoidasida</taxon>
        <taxon>Piroplasmida</taxon>
        <taxon>Theileriidae</taxon>
        <taxon>Theileria</taxon>
    </lineage>
</organism>
<dbReference type="PANTHER" id="PTHR21136">
    <property type="entry name" value="SNARE PROTEINS"/>
    <property type="match status" value="1"/>
</dbReference>
<dbReference type="EMBL" id="CP056070">
    <property type="protein sequence ID" value="UKK01484.2"/>
    <property type="molecule type" value="Genomic_DNA"/>
</dbReference>
<evidence type="ECO:0000313" key="3">
    <source>
        <dbReference type="EMBL" id="UKK01484.2"/>
    </source>
</evidence>
<reference evidence="3" key="1">
    <citation type="submission" date="2022-07" db="EMBL/GenBank/DDBJ databases">
        <title>Evaluation of T. orientalis genome assembly methods using nanopore sequencing and analysis of variation between genomes.</title>
        <authorList>
            <person name="Yam J."/>
            <person name="Micallef M.L."/>
            <person name="Liu M."/>
            <person name="Djordjevic S.P."/>
            <person name="Bogema D.R."/>
            <person name="Jenkins C."/>
        </authorList>
    </citation>
    <scope>NUCLEOTIDE SEQUENCE</scope>
    <source>
        <strain evidence="3">Goon Nure</strain>
    </source>
</reference>
<evidence type="ECO:0000313" key="4">
    <source>
        <dbReference type="Proteomes" id="UP000244811"/>
    </source>
</evidence>
<dbReference type="Pfam" id="PF00957">
    <property type="entry name" value="Synaptobrevin"/>
    <property type="match status" value="1"/>
</dbReference>
<dbReference type="AlphaFoldDB" id="A0A976QUX2"/>
<dbReference type="InterPro" id="IPR042855">
    <property type="entry name" value="V_SNARE_CC"/>
</dbReference>
<proteinExistence type="predicted"/>
<dbReference type="Gene3D" id="3.30.450.50">
    <property type="entry name" value="Longin domain"/>
    <property type="match status" value="1"/>
</dbReference>